<dbReference type="InterPro" id="IPR023796">
    <property type="entry name" value="Serpin_dom"/>
</dbReference>
<evidence type="ECO:0000313" key="4">
    <source>
        <dbReference type="Proteomes" id="UP000245119"/>
    </source>
</evidence>
<evidence type="ECO:0000256" key="1">
    <source>
        <dbReference type="SAM" id="MobiDB-lite"/>
    </source>
</evidence>
<evidence type="ECO:0000313" key="3">
    <source>
        <dbReference type="EMBL" id="PVD36940.1"/>
    </source>
</evidence>
<dbReference type="InterPro" id="IPR042178">
    <property type="entry name" value="Serpin_sf_1"/>
</dbReference>
<dbReference type="InterPro" id="IPR042185">
    <property type="entry name" value="Serpin_sf_2"/>
</dbReference>
<dbReference type="AlphaFoldDB" id="A0A2T7PU74"/>
<proteinExistence type="predicted"/>
<dbReference type="OrthoDB" id="1063785at2759"/>
<organism evidence="3 4">
    <name type="scientific">Pomacea canaliculata</name>
    <name type="common">Golden apple snail</name>
    <dbReference type="NCBI Taxonomy" id="400727"/>
    <lineage>
        <taxon>Eukaryota</taxon>
        <taxon>Metazoa</taxon>
        <taxon>Spiralia</taxon>
        <taxon>Lophotrochozoa</taxon>
        <taxon>Mollusca</taxon>
        <taxon>Gastropoda</taxon>
        <taxon>Caenogastropoda</taxon>
        <taxon>Architaenioglossa</taxon>
        <taxon>Ampullarioidea</taxon>
        <taxon>Ampullariidae</taxon>
        <taxon>Pomacea</taxon>
    </lineage>
</organism>
<feature type="region of interest" description="Disordered" evidence="1">
    <location>
        <begin position="1"/>
        <end position="30"/>
    </location>
</feature>
<dbReference type="Gene3D" id="2.30.39.10">
    <property type="entry name" value="Alpha-1-antitrypsin, domain 1"/>
    <property type="match status" value="1"/>
</dbReference>
<evidence type="ECO:0000259" key="2">
    <source>
        <dbReference type="Pfam" id="PF00079"/>
    </source>
</evidence>
<dbReference type="InterPro" id="IPR036186">
    <property type="entry name" value="Serpin_sf"/>
</dbReference>
<name>A0A2T7PU74_POMCA</name>
<dbReference type="InterPro" id="IPR023795">
    <property type="entry name" value="Serpin_CS"/>
</dbReference>
<sequence length="133" mass="14828">MIPPLPRYFHPHHRPPISSGGPREGAGNGRETLVHVWDKEANVASLEQDTQLNINGVHYEAKIEESVWGRMSRDEDVTKSGTRAAPVTEIKDSLSIALPEFKADRPFMFVLREKKNDINVLTGCVKGPAGREE</sequence>
<dbReference type="Gene3D" id="3.30.497.10">
    <property type="entry name" value="Antithrombin, subunit I, domain 2"/>
    <property type="match status" value="1"/>
</dbReference>
<dbReference type="SUPFAM" id="SSF56574">
    <property type="entry name" value="Serpins"/>
    <property type="match status" value="1"/>
</dbReference>
<dbReference type="PROSITE" id="PS00284">
    <property type="entry name" value="SERPIN"/>
    <property type="match status" value="1"/>
</dbReference>
<gene>
    <name evidence="3" type="ORF">C0Q70_03933</name>
</gene>
<feature type="domain" description="Serpin" evidence="2">
    <location>
        <begin position="76"/>
        <end position="125"/>
    </location>
</feature>
<accession>A0A2T7PU74</accession>
<dbReference type="Pfam" id="PF00079">
    <property type="entry name" value="Serpin"/>
    <property type="match status" value="1"/>
</dbReference>
<comment type="caution">
    <text evidence="3">The sequence shown here is derived from an EMBL/GenBank/DDBJ whole genome shotgun (WGS) entry which is preliminary data.</text>
</comment>
<reference evidence="3 4" key="1">
    <citation type="submission" date="2018-04" db="EMBL/GenBank/DDBJ databases">
        <title>The genome of golden apple snail Pomacea canaliculata provides insight into stress tolerance and invasive adaptation.</title>
        <authorList>
            <person name="Liu C."/>
            <person name="Liu B."/>
            <person name="Ren Y."/>
            <person name="Zhang Y."/>
            <person name="Wang H."/>
            <person name="Li S."/>
            <person name="Jiang F."/>
            <person name="Yin L."/>
            <person name="Zhang G."/>
            <person name="Qian W."/>
            <person name="Fan W."/>
        </authorList>
    </citation>
    <scope>NUCLEOTIDE SEQUENCE [LARGE SCALE GENOMIC DNA]</scope>
    <source>
        <strain evidence="3">SZHN2017</strain>
        <tissue evidence="3">Muscle</tissue>
    </source>
</reference>
<protein>
    <recommendedName>
        <fullName evidence="2">Serpin domain-containing protein</fullName>
    </recommendedName>
</protein>
<keyword evidence="4" id="KW-1185">Reference proteome</keyword>
<dbReference type="EMBL" id="PZQS01000002">
    <property type="protein sequence ID" value="PVD36940.1"/>
    <property type="molecule type" value="Genomic_DNA"/>
</dbReference>
<dbReference type="Proteomes" id="UP000245119">
    <property type="component" value="Linkage Group LG2"/>
</dbReference>